<dbReference type="EMBL" id="QRTH01000001">
    <property type="protein sequence ID" value="RGQ55197.1"/>
    <property type="molecule type" value="Genomic_DNA"/>
</dbReference>
<gene>
    <name evidence="2" type="ORF">DWY92_04600</name>
</gene>
<accession>A0A412BJZ7</accession>
<keyword evidence="1" id="KW-0175">Coiled coil</keyword>
<dbReference type="RefSeq" id="WP_117965695.1">
    <property type="nucleotide sequence ID" value="NZ_JAQENE010000024.1"/>
</dbReference>
<comment type="caution">
    <text evidence="2">The sequence shown here is derived from an EMBL/GenBank/DDBJ whole genome shotgun (WGS) entry which is preliminary data.</text>
</comment>
<dbReference type="AlphaFoldDB" id="A0A412BJZ7"/>
<sequence length="1167" mass="130331">MNPIKLEIFLDDKTLAGMRSVEGNVANMEAFTRRMIGHLKLELKDLEKEYKNLQKQGLAGEREMADIQALKGAIGGLKEQLKEYEAAKKRAGETPVIGNDPAPKLNSVKMSMAQIARELPSLAMGPQMFFLAISNNIPMFTDAVGNARKEYERLTAAGQKATPVWKQVLSSLFSWQTFMATAITLTVVYSKEIWELAGRMRKGSRAALEMADAQEKINDSLDTSSLGRQLVTIRSLQERWNQLGNDLAEKKKFITDNKDEFDKLGVSVSNVDEAENALVTNTEAFIQAMTLRAEAAAAFKLAAEEAEKALKAQTEIDRKKKEGPSWKDKAVSFLFLDPQWTPGSMSDKQGTSRAETVWNAGIGKQNAIKEVAEQDAETYTKTYNDKLMESARKLKEAGITEKTDKENSKGTRLDYAAELADARIRAQRKVEAARIAVMVEGREKRKALAEKEYNDTLAAIDKEERDTLAKLEKSRKAGRKVTPEEERQVKDGATAQRALARVQYLQDTYNIEKEWREKNRQDWIDYNKEYGTYQDKRLAIVQDYGLKIARAETEGEKESLKKKRDNDLKELDFGEFKKTVNLADVFGNLDGQSTEALFVLRDKLREYISGAAKELRPSDLKELQDALTDIDLKIADRKPFRELKRSLAEYGESQAAVESAQEDLNTVMAGGEVVTGMYRDETGRLVAGLLTQEQAERNLAAAQNNRLKKQAALAQSLQGVAGRMSSYGQAAGTIISTLEGFGVTVDENVKGVVEGFNTMSEGISGFARSLLSMDVGGMISGVVNTVGGAVKSVGSLFGVDWGGERSERRYQQAKEKYESYMEVLDRVISKQKELVSSMEADDFANADNSYERARELLKKQQDYAREMGKAYLNAGASKGFLGVGSSASHGTDQRKDISRSAWEQARKVLGGDFDKYGIGDGRMTGLFDLPYEQLVRLRDEASGFWSELHEDTRNYLEQIIESEEAWQEVQDARKEALTKTDFDSFYNGFVSMLSDMDATSEDFAGSFEKYLQNAIFSALVATRYKDKIQKLYDSWADMADKDGLSSMEAEKLRGDYQKMIDEMLAQREQIMEDFGWEGSSGSSSSQSGRSGAFTALTQEQGTKLEGLFTSLQDHAGGIHKLLEELKQGRSADHDIFQQIAENTAYCKVLQDIFDLLASKDRDGWKTI</sequence>
<evidence type="ECO:0000313" key="2">
    <source>
        <dbReference type="EMBL" id="RGQ55197.1"/>
    </source>
</evidence>
<reference evidence="2 3" key="1">
    <citation type="submission" date="2018-08" db="EMBL/GenBank/DDBJ databases">
        <title>A genome reference for cultivated species of the human gut microbiota.</title>
        <authorList>
            <person name="Zou Y."/>
            <person name="Xue W."/>
            <person name="Luo G."/>
        </authorList>
    </citation>
    <scope>NUCLEOTIDE SEQUENCE [LARGE SCALE GENOMIC DNA]</scope>
    <source>
        <strain evidence="2 3">AF28-11</strain>
    </source>
</reference>
<proteinExistence type="predicted"/>
<evidence type="ECO:0000313" key="3">
    <source>
        <dbReference type="Proteomes" id="UP000283680"/>
    </source>
</evidence>
<dbReference type="Proteomes" id="UP000283680">
    <property type="component" value="Unassembled WGS sequence"/>
</dbReference>
<evidence type="ECO:0000256" key="1">
    <source>
        <dbReference type="SAM" id="Coils"/>
    </source>
</evidence>
<feature type="coiled-coil region" evidence="1">
    <location>
        <begin position="36"/>
        <end position="94"/>
    </location>
</feature>
<organism evidence="2 3">
    <name type="scientific">Bacteroides uniformis</name>
    <dbReference type="NCBI Taxonomy" id="820"/>
    <lineage>
        <taxon>Bacteria</taxon>
        <taxon>Pseudomonadati</taxon>
        <taxon>Bacteroidota</taxon>
        <taxon>Bacteroidia</taxon>
        <taxon>Bacteroidales</taxon>
        <taxon>Bacteroidaceae</taxon>
        <taxon>Bacteroides</taxon>
    </lineage>
</organism>
<protein>
    <submittedName>
        <fullName evidence="2">Phage tail tape measure protein</fullName>
    </submittedName>
</protein>
<name>A0A412BJZ7_BACUN</name>